<evidence type="ECO:0000313" key="2">
    <source>
        <dbReference type="EMBL" id="EKC98033.1"/>
    </source>
</evidence>
<evidence type="ECO:0000256" key="1">
    <source>
        <dbReference type="SAM" id="SignalP"/>
    </source>
</evidence>
<organism evidence="2 3">
    <name type="scientific">Trichosporon asahii var. asahii (strain CBS 8904)</name>
    <name type="common">Yeast</name>
    <dbReference type="NCBI Taxonomy" id="1220162"/>
    <lineage>
        <taxon>Eukaryota</taxon>
        <taxon>Fungi</taxon>
        <taxon>Dikarya</taxon>
        <taxon>Basidiomycota</taxon>
        <taxon>Agaricomycotina</taxon>
        <taxon>Tremellomycetes</taxon>
        <taxon>Trichosporonales</taxon>
        <taxon>Trichosporonaceae</taxon>
        <taxon>Trichosporon</taxon>
    </lineage>
</organism>
<feature type="signal peptide" evidence="1">
    <location>
        <begin position="1"/>
        <end position="18"/>
    </location>
</feature>
<accession>K1W8R5</accession>
<name>K1W8R5_TRIAC</name>
<sequence length="75" mass="7590">MLLSTLLSTLLLSGSALAHPSPLKQHPIAIALTTGNPTPTPSPASSFIVAVSAPATPTHAERHALPGVVTSTPYL</sequence>
<keyword evidence="3" id="KW-1185">Reference proteome</keyword>
<keyword evidence="1" id="KW-0732">Signal</keyword>
<gene>
    <name evidence="2" type="ORF">A1Q2_07579</name>
</gene>
<comment type="caution">
    <text evidence="2">The sequence shown here is derived from an EMBL/GenBank/DDBJ whole genome shotgun (WGS) entry which is preliminary data.</text>
</comment>
<dbReference type="HOGENOM" id="CLU_2672868_0_0_1"/>
<dbReference type="InParanoid" id="K1W8R5"/>
<dbReference type="Proteomes" id="UP000006757">
    <property type="component" value="Unassembled WGS sequence"/>
</dbReference>
<evidence type="ECO:0000313" key="3">
    <source>
        <dbReference type="Proteomes" id="UP000006757"/>
    </source>
</evidence>
<feature type="chain" id="PRO_5003852785" evidence="1">
    <location>
        <begin position="19"/>
        <end position="75"/>
    </location>
</feature>
<protein>
    <submittedName>
        <fullName evidence="2">Uncharacterized protein</fullName>
    </submittedName>
</protein>
<dbReference type="EMBL" id="AMBO01000398">
    <property type="protein sequence ID" value="EKC98033.1"/>
    <property type="molecule type" value="Genomic_DNA"/>
</dbReference>
<dbReference type="AlphaFoldDB" id="K1W8R5"/>
<reference evidence="2 3" key="1">
    <citation type="journal article" date="2012" name="Eukaryot. Cell">
        <title>Genome sequence of the Trichosporon asahii environmental strain CBS 8904.</title>
        <authorList>
            <person name="Yang R.Y."/>
            <person name="Li H.T."/>
            <person name="Zhu H."/>
            <person name="Zhou G.P."/>
            <person name="Wang M."/>
            <person name="Wang L."/>
        </authorList>
    </citation>
    <scope>NUCLEOTIDE SEQUENCE [LARGE SCALE GENOMIC DNA]</scope>
    <source>
        <strain evidence="2 3">CBS 8904</strain>
    </source>
</reference>
<proteinExistence type="predicted"/>